<dbReference type="NCBIfam" id="TIGR00756">
    <property type="entry name" value="PPR"/>
    <property type="match status" value="2"/>
</dbReference>
<proteinExistence type="predicted"/>
<dbReference type="EMBL" id="BPVZ01000197">
    <property type="protein sequence ID" value="GKV45698.1"/>
    <property type="molecule type" value="Genomic_DNA"/>
</dbReference>
<dbReference type="PROSITE" id="PS51375">
    <property type="entry name" value="PPR"/>
    <property type="match status" value="2"/>
</dbReference>
<dbReference type="Pfam" id="PF12854">
    <property type="entry name" value="PPR_1"/>
    <property type="match status" value="1"/>
</dbReference>
<dbReference type="Proteomes" id="UP001054252">
    <property type="component" value="Unassembled WGS sequence"/>
</dbReference>
<dbReference type="GO" id="GO:0003723">
    <property type="term" value="F:RNA binding"/>
    <property type="evidence" value="ECO:0007669"/>
    <property type="project" value="InterPro"/>
</dbReference>
<accession>A0AAV5M789</accession>
<evidence type="ECO:0000313" key="4">
    <source>
        <dbReference type="Proteomes" id="UP001054252"/>
    </source>
</evidence>
<comment type="caution">
    <text evidence="3">The sequence shown here is derived from an EMBL/GenBank/DDBJ whole genome shotgun (WGS) entry which is preliminary data.</text>
</comment>
<keyword evidence="1" id="KW-0677">Repeat</keyword>
<dbReference type="AlphaFoldDB" id="A0AAV5M789"/>
<dbReference type="GO" id="GO:0009451">
    <property type="term" value="P:RNA modification"/>
    <property type="evidence" value="ECO:0007669"/>
    <property type="project" value="InterPro"/>
</dbReference>
<evidence type="ECO:0000256" key="2">
    <source>
        <dbReference type="PROSITE-ProRule" id="PRU00708"/>
    </source>
</evidence>
<sequence>MPEKNTVTWSTMLNGFAKSGDINSARQVFDAIPLRNVDSWSVMIAGYVSNGRYDSGLACFRDMMSDEGSKPDEITLGSVLSGCAQVGSLGLLMGRSVHGFVGF</sequence>
<dbReference type="PANTHER" id="PTHR47926">
    <property type="entry name" value="PENTATRICOPEPTIDE REPEAT-CONTAINING PROTEIN"/>
    <property type="match status" value="1"/>
</dbReference>
<dbReference type="Gene3D" id="1.25.40.10">
    <property type="entry name" value="Tetratricopeptide repeat domain"/>
    <property type="match status" value="1"/>
</dbReference>
<evidence type="ECO:0008006" key="5">
    <source>
        <dbReference type="Google" id="ProtNLM"/>
    </source>
</evidence>
<dbReference type="InterPro" id="IPR046960">
    <property type="entry name" value="PPR_At4g14850-like_plant"/>
</dbReference>
<dbReference type="Pfam" id="PF13041">
    <property type="entry name" value="PPR_2"/>
    <property type="match status" value="1"/>
</dbReference>
<name>A0AAV5M789_9ROSI</name>
<keyword evidence="4" id="KW-1185">Reference proteome</keyword>
<dbReference type="InterPro" id="IPR011990">
    <property type="entry name" value="TPR-like_helical_dom_sf"/>
</dbReference>
<evidence type="ECO:0000256" key="1">
    <source>
        <dbReference type="ARBA" id="ARBA00022737"/>
    </source>
</evidence>
<evidence type="ECO:0000313" key="3">
    <source>
        <dbReference type="EMBL" id="GKV45698.1"/>
    </source>
</evidence>
<feature type="repeat" description="PPR" evidence="2">
    <location>
        <begin position="36"/>
        <end position="71"/>
    </location>
</feature>
<organism evidence="3 4">
    <name type="scientific">Rubroshorea leprosula</name>
    <dbReference type="NCBI Taxonomy" id="152421"/>
    <lineage>
        <taxon>Eukaryota</taxon>
        <taxon>Viridiplantae</taxon>
        <taxon>Streptophyta</taxon>
        <taxon>Embryophyta</taxon>
        <taxon>Tracheophyta</taxon>
        <taxon>Spermatophyta</taxon>
        <taxon>Magnoliopsida</taxon>
        <taxon>eudicotyledons</taxon>
        <taxon>Gunneridae</taxon>
        <taxon>Pentapetalae</taxon>
        <taxon>rosids</taxon>
        <taxon>malvids</taxon>
        <taxon>Malvales</taxon>
        <taxon>Dipterocarpaceae</taxon>
        <taxon>Rubroshorea</taxon>
    </lineage>
</organism>
<dbReference type="InterPro" id="IPR002885">
    <property type="entry name" value="PPR_rpt"/>
</dbReference>
<reference evidence="3 4" key="1">
    <citation type="journal article" date="2021" name="Commun. Biol.">
        <title>The genome of Shorea leprosula (Dipterocarpaceae) highlights the ecological relevance of drought in aseasonal tropical rainforests.</title>
        <authorList>
            <person name="Ng K.K.S."/>
            <person name="Kobayashi M.J."/>
            <person name="Fawcett J.A."/>
            <person name="Hatakeyama M."/>
            <person name="Paape T."/>
            <person name="Ng C.H."/>
            <person name="Ang C.C."/>
            <person name="Tnah L.H."/>
            <person name="Lee C.T."/>
            <person name="Nishiyama T."/>
            <person name="Sese J."/>
            <person name="O'Brien M.J."/>
            <person name="Copetti D."/>
            <person name="Mohd Noor M.I."/>
            <person name="Ong R.C."/>
            <person name="Putra M."/>
            <person name="Sireger I.Z."/>
            <person name="Indrioko S."/>
            <person name="Kosugi Y."/>
            <person name="Izuno A."/>
            <person name="Isagi Y."/>
            <person name="Lee S.L."/>
            <person name="Shimizu K.K."/>
        </authorList>
    </citation>
    <scope>NUCLEOTIDE SEQUENCE [LARGE SCALE GENOMIC DNA]</scope>
    <source>
        <strain evidence="3">214</strain>
    </source>
</reference>
<gene>
    <name evidence="3" type="ORF">SLEP1_g52756</name>
</gene>
<feature type="repeat" description="PPR" evidence="2">
    <location>
        <begin position="5"/>
        <end position="35"/>
    </location>
</feature>
<protein>
    <recommendedName>
        <fullName evidence="5">Pentatricopeptide repeat-containing protein</fullName>
    </recommendedName>
</protein>